<keyword evidence="3" id="KW-1185">Reference proteome</keyword>
<name>A0A1X2E6D6_MYCSZ</name>
<gene>
    <name evidence="2" type="ORF">AWC27_05900</name>
</gene>
<dbReference type="SUPFAM" id="SSF140459">
    <property type="entry name" value="PE/PPE dimer-like"/>
    <property type="match status" value="1"/>
</dbReference>
<proteinExistence type="predicted"/>
<evidence type="ECO:0000259" key="1">
    <source>
        <dbReference type="Pfam" id="PF00934"/>
    </source>
</evidence>
<dbReference type="InterPro" id="IPR000084">
    <property type="entry name" value="PE-PGRS_N"/>
</dbReference>
<feature type="domain" description="PE" evidence="1">
    <location>
        <begin position="2"/>
        <end position="56"/>
    </location>
</feature>
<dbReference type="InterPro" id="IPR038332">
    <property type="entry name" value="PPE_sf"/>
</dbReference>
<dbReference type="Proteomes" id="UP000193317">
    <property type="component" value="Unassembled WGS sequence"/>
</dbReference>
<dbReference type="Gene3D" id="1.10.287.850">
    <property type="entry name" value="HP0062-like domain"/>
    <property type="match status" value="1"/>
</dbReference>
<dbReference type="AlphaFoldDB" id="A0A1X2E6D6"/>
<reference evidence="2 3" key="1">
    <citation type="submission" date="2016-01" db="EMBL/GenBank/DDBJ databases">
        <title>The new phylogeny of the genus Mycobacterium.</title>
        <authorList>
            <person name="Tarcisio F."/>
            <person name="Conor M."/>
            <person name="Antonella G."/>
            <person name="Elisabetta G."/>
            <person name="Giulia F.S."/>
            <person name="Sara T."/>
            <person name="Anna F."/>
            <person name="Clotilde B."/>
            <person name="Roberto B."/>
            <person name="Veronica D.S."/>
            <person name="Fabio R."/>
            <person name="Monica P."/>
            <person name="Olivier J."/>
            <person name="Enrico T."/>
            <person name="Nicola S."/>
        </authorList>
    </citation>
    <scope>NUCLEOTIDE SEQUENCE [LARGE SCALE GENOMIC DNA]</scope>
    <source>
        <strain evidence="2 3">DSM 44166</strain>
    </source>
</reference>
<comment type="caution">
    <text evidence="2">The sequence shown here is derived from an EMBL/GenBank/DDBJ whole genome shotgun (WGS) entry which is preliminary data.</text>
</comment>
<sequence length="122" mass="12042">MAAAAADEVSSALAELFTANARAYPAVSAQAAQFHQEFVRALSAGAGAYAAAEAANADPLQLLLSAINAPTQTWLGRPLVGNGADGAPGRNGDMAACCSAMAVAAVTPPPLTGLRAMVATSD</sequence>
<evidence type="ECO:0000313" key="3">
    <source>
        <dbReference type="Proteomes" id="UP000193317"/>
    </source>
</evidence>
<dbReference type="EMBL" id="LQPW01000134">
    <property type="protein sequence ID" value="ORW95944.1"/>
    <property type="molecule type" value="Genomic_DNA"/>
</dbReference>
<protein>
    <recommendedName>
        <fullName evidence="1">PE domain-containing protein</fullName>
    </recommendedName>
</protein>
<evidence type="ECO:0000313" key="2">
    <source>
        <dbReference type="EMBL" id="ORW95944.1"/>
    </source>
</evidence>
<accession>A0A1X2E6D6</accession>
<organism evidence="2 3">
    <name type="scientific">Mycobacterium szulgai</name>
    <dbReference type="NCBI Taxonomy" id="1787"/>
    <lineage>
        <taxon>Bacteria</taxon>
        <taxon>Bacillati</taxon>
        <taxon>Actinomycetota</taxon>
        <taxon>Actinomycetes</taxon>
        <taxon>Mycobacteriales</taxon>
        <taxon>Mycobacteriaceae</taxon>
        <taxon>Mycobacterium</taxon>
    </lineage>
</organism>
<dbReference type="Pfam" id="PF00934">
    <property type="entry name" value="PE"/>
    <property type="match status" value="1"/>
</dbReference>